<accession>A0A6G4QXU2</accession>
<dbReference type="EC" id="6.1.1.4" evidence="9"/>
<dbReference type="FunFam" id="3.40.50.620:FF:000056">
    <property type="entry name" value="Leucine--tRNA ligase"/>
    <property type="match status" value="1"/>
</dbReference>
<dbReference type="CDD" id="cd07958">
    <property type="entry name" value="Anticodon_Ia_Leu_BEm"/>
    <property type="match status" value="1"/>
</dbReference>
<dbReference type="InterPro" id="IPR015413">
    <property type="entry name" value="Methionyl/Leucyl_tRNA_Synth"/>
</dbReference>
<dbReference type="PROSITE" id="PS00178">
    <property type="entry name" value="AA_TRNA_LIGASE_I"/>
    <property type="match status" value="1"/>
</dbReference>
<dbReference type="AlphaFoldDB" id="A0A6G4QXU2"/>
<keyword evidence="6 9" id="KW-0648">Protein biosynthesis</keyword>
<dbReference type="NCBIfam" id="TIGR00396">
    <property type="entry name" value="leuS_bact"/>
    <property type="match status" value="1"/>
</dbReference>
<evidence type="ECO:0000256" key="5">
    <source>
        <dbReference type="ARBA" id="ARBA00022840"/>
    </source>
</evidence>
<dbReference type="Gene3D" id="3.40.50.620">
    <property type="entry name" value="HUPs"/>
    <property type="match status" value="2"/>
</dbReference>
<dbReference type="Gene3D" id="3.90.740.10">
    <property type="entry name" value="Valyl/Leucyl/Isoleucyl-tRNA synthetase, editing domain"/>
    <property type="match status" value="1"/>
</dbReference>
<dbReference type="RefSeq" id="WP_165258681.1">
    <property type="nucleotide sequence ID" value="NZ_JAAKGT010000004.1"/>
</dbReference>
<dbReference type="InterPro" id="IPR013155">
    <property type="entry name" value="M/V/L/I-tRNA-synth_anticd-bd"/>
</dbReference>
<evidence type="ECO:0000259" key="13">
    <source>
        <dbReference type="Pfam" id="PF09334"/>
    </source>
</evidence>
<dbReference type="InterPro" id="IPR025709">
    <property type="entry name" value="Leu_tRNA-synth_edit"/>
</dbReference>
<proteinExistence type="inferred from homology"/>
<dbReference type="InterPro" id="IPR009008">
    <property type="entry name" value="Val/Leu/Ile-tRNA-synth_edit"/>
</dbReference>
<evidence type="ECO:0000256" key="10">
    <source>
        <dbReference type="RuleBase" id="RU363035"/>
    </source>
</evidence>
<evidence type="ECO:0000259" key="14">
    <source>
        <dbReference type="Pfam" id="PF13603"/>
    </source>
</evidence>
<dbReference type="Gene3D" id="1.10.730.10">
    <property type="entry name" value="Isoleucyl-tRNA Synthetase, Domain 1"/>
    <property type="match status" value="1"/>
</dbReference>
<evidence type="ECO:0000256" key="7">
    <source>
        <dbReference type="ARBA" id="ARBA00023146"/>
    </source>
</evidence>
<feature type="short sequence motif" description="'HIGH' region" evidence="9">
    <location>
        <begin position="42"/>
        <end position="52"/>
    </location>
</feature>
<reference evidence="15" key="1">
    <citation type="submission" date="2020-02" db="EMBL/GenBank/DDBJ databases">
        <authorList>
            <person name="Gao J."/>
            <person name="Sun J."/>
        </authorList>
    </citation>
    <scope>NUCLEOTIDE SEQUENCE</scope>
    <source>
        <strain evidence="15">602-2</strain>
    </source>
</reference>
<keyword evidence="7 9" id="KW-0030">Aminoacyl-tRNA synthetase</keyword>
<comment type="subcellular location">
    <subcellularLocation>
        <location evidence="9">Cytoplasm</location>
    </subcellularLocation>
</comment>
<keyword evidence="3 9" id="KW-0436">Ligase</keyword>
<keyword evidence="5 9" id="KW-0067">ATP-binding</keyword>
<evidence type="ECO:0000256" key="6">
    <source>
        <dbReference type="ARBA" id="ARBA00022917"/>
    </source>
</evidence>
<evidence type="ECO:0000313" key="15">
    <source>
        <dbReference type="EMBL" id="NGM50144.1"/>
    </source>
</evidence>
<comment type="similarity">
    <text evidence="1 9 10">Belongs to the class-I aminoacyl-tRNA synthetase family.</text>
</comment>
<feature type="domain" description="Methionyl/Leucyl tRNA synthetase" evidence="13">
    <location>
        <begin position="37"/>
        <end position="171"/>
    </location>
</feature>
<keyword evidence="4 9" id="KW-0547">Nucleotide-binding</keyword>
<dbReference type="PANTHER" id="PTHR43740:SF2">
    <property type="entry name" value="LEUCINE--TRNA LIGASE, MITOCHONDRIAL"/>
    <property type="match status" value="1"/>
</dbReference>
<dbReference type="Pfam" id="PF09334">
    <property type="entry name" value="tRNA-synt_1g"/>
    <property type="match status" value="1"/>
</dbReference>
<dbReference type="GO" id="GO:0006429">
    <property type="term" value="P:leucyl-tRNA aminoacylation"/>
    <property type="evidence" value="ECO:0007669"/>
    <property type="project" value="UniProtKB-UniRule"/>
</dbReference>
<comment type="catalytic activity">
    <reaction evidence="8 9">
        <text>tRNA(Leu) + L-leucine + ATP = L-leucyl-tRNA(Leu) + AMP + diphosphate</text>
        <dbReference type="Rhea" id="RHEA:11688"/>
        <dbReference type="Rhea" id="RHEA-COMP:9613"/>
        <dbReference type="Rhea" id="RHEA-COMP:9622"/>
        <dbReference type="ChEBI" id="CHEBI:30616"/>
        <dbReference type="ChEBI" id="CHEBI:33019"/>
        <dbReference type="ChEBI" id="CHEBI:57427"/>
        <dbReference type="ChEBI" id="CHEBI:78442"/>
        <dbReference type="ChEBI" id="CHEBI:78494"/>
        <dbReference type="ChEBI" id="CHEBI:456215"/>
        <dbReference type="EC" id="6.1.1.4"/>
    </reaction>
</comment>
<evidence type="ECO:0000256" key="9">
    <source>
        <dbReference type="HAMAP-Rule" id="MF_00049"/>
    </source>
</evidence>
<evidence type="ECO:0000256" key="8">
    <source>
        <dbReference type="ARBA" id="ARBA00047469"/>
    </source>
</evidence>
<dbReference type="GO" id="GO:0002161">
    <property type="term" value="F:aminoacyl-tRNA deacylase activity"/>
    <property type="evidence" value="ECO:0007669"/>
    <property type="project" value="InterPro"/>
</dbReference>
<name>A0A6G4QXU2_9CAUL</name>
<feature type="binding site" evidence="9">
    <location>
        <position position="628"/>
    </location>
    <ligand>
        <name>ATP</name>
        <dbReference type="ChEBI" id="CHEBI:30616"/>
    </ligand>
</feature>
<feature type="domain" description="Aminoacyl-tRNA synthetase class Ia" evidence="11">
    <location>
        <begin position="622"/>
        <end position="665"/>
    </location>
</feature>
<feature type="short sequence motif" description="'KMSKS' region" evidence="9">
    <location>
        <begin position="625"/>
        <end position="629"/>
    </location>
</feature>
<dbReference type="InterPro" id="IPR014729">
    <property type="entry name" value="Rossmann-like_a/b/a_fold"/>
</dbReference>
<evidence type="ECO:0000256" key="4">
    <source>
        <dbReference type="ARBA" id="ARBA00022741"/>
    </source>
</evidence>
<evidence type="ECO:0000256" key="2">
    <source>
        <dbReference type="ARBA" id="ARBA00022490"/>
    </source>
</evidence>
<feature type="domain" description="Leucyl-tRNA synthetase editing" evidence="14">
    <location>
        <begin position="221"/>
        <end position="409"/>
    </location>
</feature>
<dbReference type="PANTHER" id="PTHR43740">
    <property type="entry name" value="LEUCYL-TRNA SYNTHETASE"/>
    <property type="match status" value="1"/>
</dbReference>
<comment type="caution">
    <text evidence="15">The sequence shown here is derived from an EMBL/GenBank/DDBJ whole genome shotgun (WGS) entry which is preliminary data.</text>
</comment>
<dbReference type="InterPro" id="IPR001412">
    <property type="entry name" value="aa-tRNA-synth_I_CS"/>
</dbReference>
<keyword evidence="2 9" id="KW-0963">Cytoplasm</keyword>
<dbReference type="HAMAP" id="MF_00049_B">
    <property type="entry name" value="Leu_tRNA_synth_B"/>
    <property type="match status" value="1"/>
</dbReference>
<dbReference type="Pfam" id="PF13603">
    <property type="entry name" value="tRNA-synt_1_2"/>
    <property type="match status" value="1"/>
</dbReference>
<organism evidence="15">
    <name type="scientific">Caulobacter sp. 602-2</name>
    <dbReference type="NCBI Taxonomy" id="2710887"/>
    <lineage>
        <taxon>Bacteria</taxon>
        <taxon>Pseudomonadati</taxon>
        <taxon>Pseudomonadota</taxon>
        <taxon>Alphaproteobacteria</taxon>
        <taxon>Caulobacterales</taxon>
        <taxon>Caulobacteraceae</taxon>
        <taxon>Caulobacter</taxon>
    </lineage>
</organism>
<gene>
    <name evidence="9" type="primary">leuS</name>
    <name evidence="15" type="ORF">G5B46_11035</name>
</gene>
<dbReference type="SUPFAM" id="SSF50677">
    <property type="entry name" value="ValRS/IleRS/LeuRS editing domain"/>
    <property type="match status" value="1"/>
</dbReference>
<dbReference type="Pfam" id="PF08264">
    <property type="entry name" value="Anticodon_1"/>
    <property type="match status" value="1"/>
</dbReference>
<evidence type="ECO:0000259" key="11">
    <source>
        <dbReference type="Pfam" id="PF00133"/>
    </source>
</evidence>
<sequence length="863" mass="95597">MARYNPKDTEPKWRAAWANANTFLTPIAPDARPKYYVLEMFPYPSGRIHMGHVRNYAMGDVVARYKRAQGFNVLHPMGWDAFGMPAENAAMERGVHPKGWTYDNIASMREQLKALGLSVDWSREFATCDPEYYGKQQAWFLRLLKRGLVYRKEASVNWDPVDMTVLANEQVIDGKGWRSGATVEKRKLTQWFLRITDYADALIDGLKTLDRWPEKVRIMQENWIGRSTGLRFKFQFEGEAPDGLAEGLEVYTTRPDTLFGASFVGIAPEHPLAEQLAVENPDLQAFIAECRKGGTSEADIEGAEKLGRDTGLRVKHPLDPSITLPVWIANFILMDYGTGAIFACPAHDQRDLDFARKYDLPVLPVVLPPGADPAEFTVGKEAYVGPGKIFNSEFLDGMEVEAAKTEAVARIEAAGQGQGATVYRLRDWGVSRQRYWGCPIPVIHCQACGPVAVPEDQLPVVLPEDVTFDPNKPGNPLVRHPTWKHVNCPSCGAPAERETDTLDTFVDSSWYFARFTDPTAAEPIDKTCADHWMPVDQYIGGVEHAVLHLLYARFITKALKDEGLLSVDEPFAGLFTQGMVTHEAYKDEAGDWVEPSDVVITAEGNVRTAKHAKTGAPIVIGDIEKMSKSKKNVVAPEDIFEAYGVDAARLFVMSDSPPERDVQWSNSGVEGSWRFTHRLWNEFDSQPAGDFAHDDADETALALRKAAHKLIGFVTDSIEGFRFNSGVARLYEFLNALKVAPAEGGSNAVLAARAEALDILARLVAPFTPHLAEEAWVRLGRDGMVVDAPWPKADPALAADDERVLPIQINGKRRGEIKVKAGAPDDEVQKIALADPAVMAHLEGVTVRKVIVVKDRIVNIVAN</sequence>
<dbReference type="GO" id="GO:0005524">
    <property type="term" value="F:ATP binding"/>
    <property type="evidence" value="ECO:0007669"/>
    <property type="project" value="UniProtKB-UniRule"/>
</dbReference>
<dbReference type="GO" id="GO:0005829">
    <property type="term" value="C:cytosol"/>
    <property type="evidence" value="ECO:0007669"/>
    <property type="project" value="TreeGrafter"/>
</dbReference>
<feature type="domain" description="Methionyl/Valyl/Leucyl/Isoleucyl-tRNA synthetase anticodon-binding" evidence="12">
    <location>
        <begin position="705"/>
        <end position="826"/>
    </location>
</feature>
<evidence type="ECO:0000256" key="3">
    <source>
        <dbReference type="ARBA" id="ARBA00022598"/>
    </source>
</evidence>
<dbReference type="SUPFAM" id="SSF52374">
    <property type="entry name" value="Nucleotidylyl transferase"/>
    <property type="match status" value="1"/>
</dbReference>
<dbReference type="Pfam" id="PF00133">
    <property type="entry name" value="tRNA-synt_1"/>
    <property type="match status" value="2"/>
</dbReference>
<dbReference type="SUPFAM" id="SSF47323">
    <property type="entry name" value="Anticodon-binding domain of a subclass of class I aminoacyl-tRNA synthetases"/>
    <property type="match status" value="1"/>
</dbReference>
<dbReference type="FunFam" id="3.40.50.620:FF:000003">
    <property type="entry name" value="Leucine--tRNA ligase"/>
    <property type="match status" value="1"/>
</dbReference>
<dbReference type="EMBL" id="JAAKGT010000004">
    <property type="protein sequence ID" value="NGM50144.1"/>
    <property type="molecule type" value="Genomic_DNA"/>
</dbReference>
<dbReference type="Gene3D" id="3.10.20.590">
    <property type="match status" value="1"/>
</dbReference>
<protein>
    <recommendedName>
        <fullName evidence="9">Leucine--tRNA ligase</fullName>
        <ecNumber evidence="9">6.1.1.4</ecNumber>
    </recommendedName>
    <alternativeName>
        <fullName evidence="9">Leucyl-tRNA synthetase</fullName>
        <shortName evidence="9">LeuRS</shortName>
    </alternativeName>
</protein>
<dbReference type="CDD" id="cd00812">
    <property type="entry name" value="LeuRS_core"/>
    <property type="match status" value="1"/>
</dbReference>
<dbReference type="InterPro" id="IPR009080">
    <property type="entry name" value="tRNAsynth_Ia_anticodon-bd"/>
</dbReference>
<dbReference type="Gene3D" id="2.20.28.290">
    <property type="match status" value="1"/>
</dbReference>
<dbReference type="InterPro" id="IPR002302">
    <property type="entry name" value="Leu-tRNA-ligase"/>
</dbReference>
<feature type="domain" description="Aminoacyl-tRNA synthetase class Ia" evidence="11">
    <location>
        <begin position="424"/>
        <end position="584"/>
    </location>
</feature>
<dbReference type="PRINTS" id="PR00985">
    <property type="entry name" value="TRNASYNTHLEU"/>
</dbReference>
<dbReference type="GO" id="GO:0004823">
    <property type="term" value="F:leucine-tRNA ligase activity"/>
    <property type="evidence" value="ECO:0007669"/>
    <property type="project" value="UniProtKB-UniRule"/>
</dbReference>
<evidence type="ECO:0000259" key="12">
    <source>
        <dbReference type="Pfam" id="PF08264"/>
    </source>
</evidence>
<dbReference type="InterPro" id="IPR002300">
    <property type="entry name" value="aa-tRNA-synth_Ia"/>
</dbReference>
<evidence type="ECO:0000256" key="1">
    <source>
        <dbReference type="ARBA" id="ARBA00005594"/>
    </source>
</evidence>
<dbReference type="FunFam" id="1.10.730.10:FF:000002">
    <property type="entry name" value="Leucine--tRNA ligase"/>
    <property type="match status" value="1"/>
</dbReference>